<proteinExistence type="predicted"/>
<feature type="compositionally biased region" description="Basic and acidic residues" evidence="1">
    <location>
        <begin position="249"/>
        <end position="260"/>
    </location>
</feature>
<dbReference type="AlphaFoldDB" id="A0A6A5XSQ2"/>
<evidence type="ECO:0000313" key="3">
    <source>
        <dbReference type="Proteomes" id="UP000799778"/>
    </source>
</evidence>
<feature type="compositionally biased region" description="Basic and acidic residues" evidence="1">
    <location>
        <begin position="130"/>
        <end position="159"/>
    </location>
</feature>
<accession>A0A6A5XSQ2</accession>
<gene>
    <name evidence="2" type="ORF">BU24DRAFT_480837</name>
</gene>
<organism evidence="2 3">
    <name type="scientific">Aaosphaeria arxii CBS 175.79</name>
    <dbReference type="NCBI Taxonomy" id="1450172"/>
    <lineage>
        <taxon>Eukaryota</taxon>
        <taxon>Fungi</taxon>
        <taxon>Dikarya</taxon>
        <taxon>Ascomycota</taxon>
        <taxon>Pezizomycotina</taxon>
        <taxon>Dothideomycetes</taxon>
        <taxon>Pleosporomycetidae</taxon>
        <taxon>Pleosporales</taxon>
        <taxon>Pleosporales incertae sedis</taxon>
        <taxon>Aaosphaeria</taxon>
    </lineage>
</organism>
<feature type="compositionally biased region" description="Basic and acidic residues" evidence="1">
    <location>
        <begin position="204"/>
        <end position="227"/>
    </location>
</feature>
<feature type="region of interest" description="Disordered" evidence="1">
    <location>
        <begin position="1"/>
        <end position="264"/>
    </location>
</feature>
<feature type="compositionally biased region" description="Basic and acidic residues" evidence="1">
    <location>
        <begin position="173"/>
        <end position="183"/>
    </location>
</feature>
<dbReference type="RefSeq" id="XP_033384561.1">
    <property type="nucleotide sequence ID" value="XM_033533142.1"/>
</dbReference>
<sequence length="487" mass="54814">MTKRSGNRGTGPKASAANLIPLGNARRLGRSSGDDGISTTISDDRHENSRHFERSSERVFQMPPRREDQRAAYAVTASSEIESYSLHDGTKSHTSSQPVSERADRSHQGNVHSSRLALLSEGSTSQEMGPSDRQDHHFAGRPRKQSDKSTRDRIREAPRKGHRRGKKHVSSSELKRWHTEDAGRGGGNGVKRKATASNLIPLGRPDRLARDTRGDQRKRDHIEEEVHTSPTGRRVHFVDEKTSTPAVPRSEESEHERASNDTEETMVLETTPYTSTAKSDSGYDDTISLFDRVLGHCEGSKFQEYMAFDKQELCSKAEQYAMPARFRLLGTKEHIAHWLACMTEVMAWTTEERSHILSRDFGAWKASWGDTDAKQHRFLSTTYWAMGICKRLGLLDKTKQEVIDMAREMGVKVNDAEEGFELVWAMEVMQNSNDKTSVPAELEAPNIYSTVEVSQEDQVKERLLEKRTLEVGACEAHSSPPKRLKSV</sequence>
<feature type="compositionally biased region" description="Basic and acidic residues" evidence="1">
    <location>
        <begin position="42"/>
        <end position="57"/>
    </location>
</feature>
<evidence type="ECO:0000313" key="2">
    <source>
        <dbReference type="EMBL" id="KAF2016222.1"/>
    </source>
</evidence>
<protein>
    <submittedName>
        <fullName evidence="2">Uncharacterized protein</fullName>
    </submittedName>
</protein>
<keyword evidence="3" id="KW-1185">Reference proteome</keyword>
<dbReference type="Proteomes" id="UP000799778">
    <property type="component" value="Unassembled WGS sequence"/>
</dbReference>
<feature type="compositionally biased region" description="Basic residues" evidence="1">
    <location>
        <begin position="160"/>
        <end position="169"/>
    </location>
</feature>
<dbReference type="EMBL" id="ML978069">
    <property type="protein sequence ID" value="KAF2016222.1"/>
    <property type="molecule type" value="Genomic_DNA"/>
</dbReference>
<name>A0A6A5XSQ2_9PLEO</name>
<dbReference type="GeneID" id="54290539"/>
<reference evidence="2" key="1">
    <citation type="journal article" date="2020" name="Stud. Mycol.">
        <title>101 Dothideomycetes genomes: a test case for predicting lifestyles and emergence of pathogens.</title>
        <authorList>
            <person name="Haridas S."/>
            <person name="Albert R."/>
            <person name="Binder M."/>
            <person name="Bloem J."/>
            <person name="Labutti K."/>
            <person name="Salamov A."/>
            <person name="Andreopoulos B."/>
            <person name="Baker S."/>
            <person name="Barry K."/>
            <person name="Bills G."/>
            <person name="Bluhm B."/>
            <person name="Cannon C."/>
            <person name="Castanera R."/>
            <person name="Culley D."/>
            <person name="Daum C."/>
            <person name="Ezra D."/>
            <person name="Gonzalez J."/>
            <person name="Henrissat B."/>
            <person name="Kuo A."/>
            <person name="Liang C."/>
            <person name="Lipzen A."/>
            <person name="Lutzoni F."/>
            <person name="Magnuson J."/>
            <person name="Mondo S."/>
            <person name="Nolan M."/>
            <person name="Ohm R."/>
            <person name="Pangilinan J."/>
            <person name="Park H.-J."/>
            <person name="Ramirez L."/>
            <person name="Alfaro M."/>
            <person name="Sun H."/>
            <person name="Tritt A."/>
            <person name="Yoshinaga Y."/>
            <person name="Zwiers L.-H."/>
            <person name="Turgeon B."/>
            <person name="Goodwin S."/>
            <person name="Spatafora J."/>
            <person name="Crous P."/>
            <person name="Grigoriev I."/>
        </authorList>
    </citation>
    <scope>NUCLEOTIDE SEQUENCE</scope>
    <source>
        <strain evidence="2">CBS 175.79</strain>
    </source>
</reference>
<evidence type="ECO:0000256" key="1">
    <source>
        <dbReference type="SAM" id="MobiDB-lite"/>
    </source>
</evidence>